<dbReference type="OrthoDB" id="9794834at2"/>
<dbReference type="Proteomes" id="UP000214684">
    <property type="component" value="Unassembled WGS sequence"/>
</dbReference>
<sequence>MIRNSRGSNRAKALLEEIGFDEITDIPLDIFVAGLGATLIEEKLPSSDGKIIRGNSKTLIKVNSNIQFEERKRFTVAHEIGHFLLHDKLDLEIHDETPNTLNWFNNAEQQAKKGIQEWEANDFASELLMPEDIIRKAAFKKKFSPDLVKELSERFKTSLTSIIYRLLSLNIYPLFVVFINNGQVKYWSKSDGYWIKIKEITKLSPPEDSVAQEYIDAKYDFLYSGKDKAQSIYKSTWFELKDDEDDSDFFEYCIPYKQLKTIISVVWEE</sequence>
<dbReference type="Gene3D" id="1.10.10.2910">
    <property type="match status" value="1"/>
</dbReference>
<dbReference type="InterPro" id="IPR010359">
    <property type="entry name" value="IrrE_HExxH"/>
</dbReference>
<dbReference type="AlphaFoldDB" id="A0A227PFM5"/>
<keyword evidence="3" id="KW-1185">Reference proteome</keyword>
<feature type="domain" description="IrrE N-terminal-like" evidence="1">
    <location>
        <begin position="35"/>
        <end position="166"/>
    </location>
</feature>
<comment type="caution">
    <text evidence="2">The sequence shown here is derived from an EMBL/GenBank/DDBJ whole genome shotgun (WGS) entry which is preliminary data.</text>
</comment>
<protein>
    <recommendedName>
        <fullName evidence="1">IrrE N-terminal-like domain-containing protein</fullName>
    </recommendedName>
</protein>
<evidence type="ECO:0000313" key="2">
    <source>
        <dbReference type="EMBL" id="OXG08612.1"/>
    </source>
</evidence>
<dbReference type="InterPro" id="IPR052345">
    <property type="entry name" value="Rad_response_metalloprotease"/>
</dbReference>
<dbReference type="Pfam" id="PF06114">
    <property type="entry name" value="Peptidase_M78"/>
    <property type="match status" value="1"/>
</dbReference>
<dbReference type="EMBL" id="MUGS01000005">
    <property type="protein sequence ID" value="OXG08612.1"/>
    <property type="molecule type" value="Genomic_DNA"/>
</dbReference>
<reference evidence="2 3" key="1">
    <citation type="submission" date="2016-11" db="EMBL/GenBank/DDBJ databases">
        <title>Whole genomes of Flavobacteriaceae.</title>
        <authorList>
            <person name="Stine C."/>
            <person name="Li C."/>
            <person name="Tadesse D."/>
        </authorList>
    </citation>
    <scope>NUCLEOTIDE SEQUENCE [LARGE SCALE GENOMIC DNA]</scope>
    <source>
        <strain evidence="2 3">DSM 24704</strain>
    </source>
</reference>
<gene>
    <name evidence="2" type="ORF">B0A64_04075</name>
</gene>
<dbReference type="PANTHER" id="PTHR43236:SF1">
    <property type="entry name" value="BLL7220 PROTEIN"/>
    <property type="match status" value="1"/>
</dbReference>
<dbReference type="RefSeq" id="WP_089478280.1">
    <property type="nucleotide sequence ID" value="NZ_MUGS01000005.1"/>
</dbReference>
<accession>A0A227PFM5</accession>
<name>A0A227PFM5_9FLAO</name>
<organism evidence="2 3">
    <name type="scientific">Flavobacterium araucananum</name>
    <dbReference type="NCBI Taxonomy" id="946678"/>
    <lineage>
        <taxon>Bacteria</taxon>
        <taxon>Pseudomonadati</taxon>
        <taxon>Bacteroidota</taxon>
        <taxon>Flavobacteriia</taxon>
        <taxon>Flavobacteriales</taxon>
        <taxon>Flavobacteriaceae</taxon>
        <taxon>Flavobacterium</taxon>
    </lineage>
</organism>
<dbReference type="PANTHER" id="PTHR43236">
    <property type="entry name" value="ANTITOXIN HIGA1"/>
    <property type="match status" value="1"/>
</dbReference>
<evidence type="ECO:0000259" key="1">
    <source>
        <dbReference type="Pfam" id="PF06114"/>
    </source>
</evidence>
<proteinExistence type="predicted"/>
<evidence type="ECO:0000313" key="3">
    <source>
        <dbReference type="Proteomes" id="UP000214684"/>
    </source>
</evidence>